<keyword evidence="3" id="KW-1185">Reference proteome</keyword>
<dbReference type="EMBL" id="CAAALY010059759">
    <property type="protein sequence ID" value="VEL23050.1"/>
    <property type="molecule type" value="Genomic_DNA"/>
</dbReference>
<evidence type="ECO:0000313" key="3">
    <source>
        <dbReference type="Proteomes" id="UP000784294"/>
    </source>
</evidence>
<dbReference type="PANTHER" id="PTHR13162">
    <property type="entry name" value="CCR4-NOT TRANSCRIPTION COMPLEX"/>
    <property type="match status" value="1"/>
</dbReference>
<comment type="caution">
    <text evidence="2">The sequence shown here is derived from an EMBL/GenBank/DDBJ whole genome shotgun (WGS) entry which is preliminary data.</text>
</comment>
<proteinExistence type="predicted"/>
<dbReference type="Pfam" id="PF16415">
    <property type="entry name" value="CNOT1_CAF1_bind"/>
    <property type="match status" value="1"/>
</dbReference>
<dbReference type="GO" id="GO:0000288">
    <property type="term" value="P:nuclear-transcribed mRNA catabolic process, deadenylation-dependent decay"/>
    <property type="evidence" value="ECO:0007669"/>
    <property type="project" value="TreeGrafter"/>
</dbReference>
<accession>A0A448WY37</accession>
<dbReference type="OrthoDB" id="1933107at2759"/>
<dbReference type="InterPro" id="IPR040398">
    <property type="entry name" value="Not1"/>
</dbReference>
<sequence length="231" mass="26821">MEPKMEPKMELKMATKSTPPPERIIKKICFIMNNISECNLKRQVDEVMSIMSPHFTRWLAESILERVTSEPKLHELYAEFVNLTSVHCNNFCNFILEMLTREIDQILSVASLDQSSGKVLKYLGGFLGRLTLARDIHLCVDLKYLIYKAYKTDPPSLDYIVPFICEILKTTKYSSTLKLTDPWVKGVLQVLKELHHVTDKLSIQFEVELLFSFLECNMKDINSSFYLRKTN</sequence>
<dbReference type="PANTHER" id="PTHR13162:SF8">
    <property type="entry name" value="CCR4-NOT TRANSCRIPTION COMPLEX SUBUNIT 1"/>
    <property type="match status" value="1"/>
</dbReference>
<evidence type="ECO:0000259" key="1">
    <source>
        <dbReference type="Pfam" id="PF16415"/>
    </source>
</evidence>
<protein>
    <recommendedName>
        <fullName evidence="1">CCR4-NOT transcription complex subunit 1 CAF1-binding domain-containing protein</fullName>
    </recommendedName>
</protein>
<dbReference type="Gene3D" id="1.25.40.180">
    <property type="match status" value="1"/>
</dbReference>
<dbReference type="GO" id="GO:0017148">
    <property type="term" value="P:negative regulation of translation"/>
    <property type="evidence" value="ECO:0007669"/>
    <property type="project" value="InterPro"/>
</dbReference>
<dbReference type="GO" id="GO:0030015">
    <property type="term" value="C:CCR4-NOT core complex"/>
    <property type="evidence" value="ECO:0007669"/>
    <property type="project" value="InterPro"/>
</dbReference>
<organism evidence="2 3">
    <name type="scientific">Protopolystoma xenopodis</name>
    <dbReference type="NCBI Taxonomy" id="117903"/>
    <lineage>
        <taxon>Eukaryota</taxon>
        <taxon>Metazoa</taxon>
        <taxon>Spiralia</taxon>
        <taxon>Lophotrochozoa</taxon>
        <taxon>Platyhelminthes</taxon>
        <taxon>Monogenea</taxon>
        <taxon>Polyopisthocotylea</taxon>
        <taxon>Polystomatidea</taxon>
        <taxon>Polystomatidae</taxon>
        <taxon>Protopolystoma</taxon>
    </lineage>
</organism>
<feature type="domain" description="CCR4-NOT transcription complex subunit 1 CAF1-binding" evidence="1">
    <location>
        <begin position="18"/>
        <end position="230"/>
    </location>
</feature>
<dbReference type="GO" id="GO:0060090">
    <property type="term" value="F:molecular adaptor activity"/>
    <property type="evidence" value="ECO:0007669"/>
    <property type="project" value="TreeGrafter"/>
</dbReference>
<dbReference type="InterPro" id="IPR032191">
    <property type="entry name" value="CNOT1_CAF1_bind"/>
</dbReference>
<evidence type="ECO:0000313" key="2">
    <source>
        <dbReference type="EMBL" id="VEL23050.1"/>
    </source>
</evidence>
<reference evidence="2" key="1">
    <citation type="submission" date="2018-11" db="EMBL/GenBank/DDBJ databases">
        <authorList>
            <consortium name="Pathogen Informatics"/>
        </authorList>
    </citation>
    <scope>NUCLEOTIDE SEQUENCE</scope>
</reference>
<dbReference type="Proteomes" id="UP000784294">
    <property type="component" value="Unassembled WGS sequence"/>
</dbReference>
<gene>
    <name evidence="2" type="ORF">PXEA_LOCUS16490</name>
</gene>
<dbReference type="AlphaFoldDB" id="A0A448WY37"/>
<dbReference type="InterPro" id="IPR016024">
    <property type="entry name" value="ARM-type_fold"/>
</dbReference>
<dbReference type="SUPFAM" id="SSF48371">
    <property type="entry name" value="ARM repeat"/>
    <property type="match status" value="1"/>
</dbReference>
<dbReference type="GO" id="GO:0000932">
    <property type="term" value="C:P-body"/>
    <property type="evidence" value="ECO:0007669"/>
    <property type="project" value="TreeGrafter"/>
</dbReference>
<name>A0A448WY37_9PLAT</name>